<evidence type="ECO:0000256" key="2">
    <source>
        <dbReference type="SAM" id="Phobius"/>
    </source>
</evidence>
<evidence type="ECO:0000313" key="3">
    <source>
        <dbReference type="EMBL" id="TYJ57090.1"/>
    </source>
</evidence>
<reference evidence="3 4" key="1">
    <citation type="submission" date="2017-05" db="EMBL/GenBank/DDBJ databases">
        <title>The Genome Sequence of Tsuchiyaea wingfieldii DSM 27421.</title>
        <authorList>
            <person name="Cuomo C."/>
            <person name="Passer A."/>
            <person name="Billmyre B."/>
            <person name="Heitman J."/>
        </authorList>
    </citation>
    <scope>NUCLEOTIDE SEQUENCE [LARGE SCALE GENOMIC DNA]</scope>
    <source>
        <strain evidence="3 4">DSM 27421</strain>
    </source>
</reference>
<comment type="caution">
    <text evidence="3">The sequence shown here is derived from an EMBL/GenBank/DDBJ whole genome shotgun (WGS) entry which is preliminary data.</text>
</comment>
<evidence type="ECO:0000313" key="4">
    <source>
        <dbReference type="Proteomes" id="UP000322245"/>
    </source>
</evidence>
<dbReference type="EMBL" id="NIDF01000016">
    <property type="protein sequence ID" value="TYJ57090.1"/>
    <property type="molecule type" value="Genomic_DNA"/>
</dbReference>
<keyword evidence="2" id="KW-0812">Transmembrane</keyword>
<evidence type="ECO:0000256" key="1">
    <source>
        <dbReference type="SAM" id="MobiDB-lite"/>
    </source>
</evidence>
<name>A0A5D3B4I5_9TREE</name>
<keyword evidence="2" id="KW-0472">Membrane</keyword>
<keyword evidence="4" id="KW-1185">Reference proteome</keyword>
<feature type="region of interest" description="Disordered" evidence="1">
    <location>
        <begin position="1"/>
        <end position="24"/>
    </location>
</feature>
<organism evidence="3 4">
    <name type="scientific">Cryptococcus floricola</name>
    <dbReference type="NCBI Taxonomy" id="2591691"/>
    <lineage>
        <taxon>Eukaryota</taxon>
        <taxon>Fungi</taxon>
        <taxon>Dikarya</taxon>
        <taxon>Basidiomycota</taxon>
        <taxon>Agaricomycotina</taxon>
        <taxon>Tremellomycetes</taxon>
        <taxon>Tremellales</taxon>
        <taxon>Cryptococcaceae</taxon>
        <taxon>Cryptococcus</taxon>
    </lineage>
</organism>
<feature type="region of interest" description="Disordered" evidence="1">
    <location>
        <begin position="188"/>
        <end position="299"/>
    </location>
</feature>
<feature type="transmembrane region" description="Helical" evidence="2">
    <location>
        <begin position="81"/>
        <end position="106"/>
    </location>
</feature>
<sequence length="299" mass="31279">MNTTIDNTSATTTSDNGGTDVYTSSSSSKAAAASSAYSAGSAPSGSAAVGVSSTVSRYSPSYPTTSHRSSSLGGALSSGSVAVIAGAAFGGVVGLVMLCLLVKWLVLRRRGRRNGAPWPYLKPGKLENGVDLNESSDEVNPYTTNDPYAHHRASDAYIALSPHTPASSAPINAYYPPPLVAYREIGRDGQRPSFKGLPPPPMSSAPSYHSRGVLPPVPPNGAAEASSSMPPDVEAGPNGQGSRQSFIDPAQSSSRRMFVSVREQDLGPIDVEFQQPKDVEVLPPDYRQATEHSQRRGTS</sequence>
<accession>A0A5D3B4I5</accession>
<proteinExistence type="predicted"/>
<dbReference type="AlphaFoldDB" id="A0A5D3B4I5"/>
<dbReference type="Proteomes" id="UP000322245">
    <property type="component" value="Unassembled WGS sequence"/>
</dbReference>
<gene>
    <name evidence="3" type="ORF">B9479_002191</name>
</gene>
<feature type="compositionally biased region" description="Polar residues" evidence="1">
    <location>
        <begin position="240"/>
        <end position="255"/>
    </location>
</feature>
<keyword evidence="2" id="KW-1133">Transmembrane helix</keyword>
<feature type="compositionally biased region" description="Basic and acidic residues" evidence="1">
    <location>
        <begin position="288"/>
        <end position="299"/>
    </location>
</feature>
<protein>
    <submittedName>
        <fullName evidence="3">Uncharacterized protein</fullName>
    </submittedName>
</protein>